<evidence type="ECO:0000256" key="7">
    <source>
        <dbReference type="SAM" id="Phobius"/>
    </source>
</evidence>
<keyword evidence="6 7" id="KW-0472">Membrane</keyword>
<evidence type="ECO:0000256" key="2">
    <source>
        <dbReference type="ARBA" id="ARBA00009045"/>
    </source>
</evidence>
<dbReference type="KEGG" id="daur:Daura_50935"/>
<evidence type="ECO:0000256" key="5">
    <source>
        <dbReference type="ARBA" id="ARBA00022989"/>
    </source>
</evidence>
<comment type="similarity">
    <text evidence="2">Belongs to the peptidase S54 family.</text>
</comment>
<name>A0A9Q9MJF0_9ACTN</name>
<comment type="subcellular location">
    <subcellularLocation>
        <location evidence="1">Membrane</location>
        <topology evidence="1">Multi-pass membrane protein</topology>
    </subcellularLocation>
</comment>
<accession>A0A9Q9MJF0</accession>
<evidence type="ECO:0000256" key="6">
    <source>
        <dbReference type="ARBA" id="ARBA00023136"/>
    </source>
</evidence>
<evidence type="ECO:0000256" key="3">
    <source>
        <dbReference type="ARBA" id="ARBA00022692"/>
    </source>
</evidence>
<feature type="transmembrane region" description="Helical" evidence="7">
    <location>
        <begin position="234"/>
        <end position="254"/>
    </location>
</feature>
<dbReference type="SUPFAM" id="SSF144091">
    <property type="entry name" value="Rhomboid-like"/>
    <property type="match status" value="1"/>
</dbReference>
<dbReference type="GO" id="GO:0016020">
    <property type="term" value="C:membrane"/>
    <property type="evidence" value="ECO:0007669"/>
    <property type="project" value="UniProtKB-SubCell"/>
</dbReference>
<dbReference type="AlphaFoldDB" id="A0A9Q9MJF0"/>
<evidence type="ECO:0000259" key="8">
    <source>
        <dbReference type="Pfam" id="PF01694"/>
    </source>
</evidence>
<reference evidence="9" key="1">
    <citation type="submission" date="2021-04" db="EMBL/GenBank/DDBJ databases">
        <title>Dactylosporangium aurantiacum NRRL B-8018 full assembly.</title>
        <authorList>
            <person name="Hartkoorn R.C."/>
            <person name="Beaudoing E."/>
            <person name="Hot D."/>
        </authorList>
    </citation>
    <scope>NUCLEOTIDE SEQUENCE</scope>
    <source>
        <strain evidence="9">NRRL B-8018</strain>
    </source>
</reference>
<dbReference type="EMBL" id="CP073767">
    <property type="protein sequence ID" value="UWZ54641.1"/>
    <property type="molecule type" value="Genomic_DNA"/>
</dbReference>
<feature type="transmembrane region" description="Helical" evidence="7">
    <location>
        <begin position="70"/>
        <end position="91"/>
    </location>
</feature>
<keyword evidence="9" id="KW-0645">Protease</keyword>
<feature type="transmembrane region" description="Helical" evidence="7">
    <location>
        <begin position="260"/>
        <end position="276"/>
    </location>
</feature>
<dbReference type="Gene3D" id="1.20.1540.10">
    <property type="entry name" value="Rhomboid-like"/>
    <property type="match status" value="1"/>
</dbReference>
<evidence type="ECO:0000313" key="10">
    <source>
        <dbReference type="Proteomes" id="UP001058003"/>
    </source>
</evidence>
<keyword evidence="10" id="KW-1185">Reference proteome</keyword>
<dbReference type="Proteomes" id="UP001058003">
    <property type="component" value="Chromosome"/>
</dbReference>
<evidence type="ECO:0000313" key="9">
    <source>
        <dbReference type="EMBL" id="UWZ54641.1"/>
    </source>
</evidence>
<dbReference type="InterPro" id="IPR050925">
    <property type="entry name" value="Rhomboid_protease_S54"/>
</dbReference>
<feature type="transmembrane region" description="Helical" evidence="7">
    <location>
        <begin position="209"/>
        <end position="227"/>
    </location>
</feature>
<dbReference type="Pfam" id="PF01694">
    <property type="entry name" value="Rhomboid"/>
    <property type="match status" value="1"/>
</dbReference>
<sequence length="321" mass="33478">MTQPPANVVPHCYRHPDRETYVRCTRCDRPICPNCMNEASVGFQCPECVREGARTQRPVRTAFGGGREGAAGAVTIALIVVNVLVFIAGVISSGSAGSIAGGGLGGLLGGGTPLHEWGSLVTYNSRPVSATEAEIVSGGLIDGQYYRLFTSMFLHYGVFHLLMNMWALWVLGRPLEAMLGRARFAALYLVAGFGGSVATYLFADPLSQTAGASGAIFGLFSALIILLRKMGRSVAGIVPVLVLNLIITFSVPGISITGHLGGLVAGAAAAAALAYAPQRHRTLVQSVVLAAVVVVLAVLTVVHTGGLMPTGEYVDQINRGS</sequence>
<dbReference type="GO" id="GO:0006508">
    <property type="term" value="P:proteolysis"/>
    <property type="evidence" value="ECO:0007669"/>
    <property type="project" value="UniProtKB-KW"/>
</dbReference>
<dbReference type="OrthoDB" id="9807874at2"/>
<protein>
    <submittedName>
        <fullName evidence="9">Rhomboid family intramembrane serine protease</fullName>
    </submittedName>
</protein>
<dbReference type="InterPro" id="IPR035952">
    <property type="entry name" value="Rhomboid-like_sf"/>
</dbReference>
<feature type="domain" description="Peptidase S54 rhomboid" evidence="8">
    <location>
        <begin position="143"/>
        <end position="274"/>
    </location>
</feature>
<dbReference type="PANTHER" id="PTHR43731">
    <property type="entry name" value="RHOMBOID PROTEASE"/>
    <property type="match status" value="1"/>
</dbReference>
<dbReference type="PANTHER" id="PTHR43731:SF14">
    <property type="entry name" value="PRESENILIN-ASSOCIATED RHOMBOID-LIKE PROTEIN, MITOCHONDRIAL"/>
    <property type="match status" value="1"/>
</dbReference>
<proteinExistence type="inferred from homology"/>
<keyword evidence="3 7" id="KW-0812">Transmembrane</keyword>
<gene>
    <name evidence="9" type="ORF">Daura_50935</name>
</gene>
<keyword evidence="5 7" id="KW-1133">Transmembrane helix</keyword>
<feature type="transmembrane region" description="Helical" evidence="7">
    <location>
        <begin position="153"/>
        <end position="172"/>
    </location>
</feature>
<dbReference type="GO" id="GO:0004252">
    <property type="term" value="F:serine-type endopeptidase activity"/>
    <property type="evidence" value="ECO:0007669"/>
    <property type="project" value="InterPro"/>
</dbReference>
<dbReference type="RefSeq" id="WP_033367259.1">
    <property type="nucleotide sequence ID" value="NZ_CP073767.1"/>
</dbReference>
<evidence type="ECO:0000256" key="4">
    <source>
        <dbReference type="ARBA" id="ARBA00022801"/>
    </source>
</evidence>
<evidence type="ECO:0000256" key="1">
    <source>
        <dbReference type="ARBA" id="ARBA00004141"/>
    </source>
</evidence>
<feature type="transmembrane region" description="Helical" evidence="7">
    <location>
        <begin position="184"/>
        <end position="203"/>
    </location>
</feature>
<organism evidence="9 10">
    <name type="scientific">Dactylosporangium aurantiacum</name>
    <dbReference type="NCBI Taxonomy" id="35754"/>
    <lineage>
        <taxon>Bacteria</taxon>
        <taxon>Bacillati</taxon>
        <taxon>Actinomycetota</taxon>
        <taxon>Actinomycetes</taxon>
        <taxon>Micromonosporales</taxon>
        <taxon>Micromonosporaceae</taxon>
        <taxon>Dactylosporangium</taxon>
    </lineage>
</organism>
<feature type="transmembrane region" description="Helical" evidence="7">
    <location>
        <begin position="283"/>
        <end position="302"/>
    </location>
</feature>
<dbReference type="InterPro" id="IPR022764">
    <property type="entry name" value="Peptidase_S54_rhomboid_dom"/>
</dbReference>
<keyword evidence="4" id="KW-0378">Hydrolase</keyword>